<organism evidence="2 3">
    <name type="scientific">Fistulifera solaris</name>
    <name type="common">Oleaginous diatom</name>
    <dbReference type="NCBI Taxonomy" id="1519565"/>
    <lineage>
        <taxon>Eukaryota</taxon>
        <taxon>Sar</taxon>
        <taxon>Stramenopiles</taxon>
        <taxon>Ochrophyta</taxon>
        <taxon>Bacillariophyta</taxon>
        <taxon>Bacillariophyceae</taxon>
        <taxon>Bacillariophycidae</taxon>
        <taxon>Naviculales</taxon>
        <taxon>Naviculaceae</taxon>
        <taxon>Fistulifera</taxon>
    </lineage>
</organism>
<gene>
    <name evidence="2" type="ORF">FisN_5Lh110</name>
</gene>
<dbReference type="InParanoid" id="A0A1Z5JJK9"/>
<keyword evidence="3" id="KW-1185">Reference proteome</keyword>
<comment type="caution">
    <text evidence="2">The sequence shown here is derived from an EMBL/GenBank/DDBJ whole genome shotgun (WGS) entry which is preliminary data.</text>
</comment>
<feature type="compositionally biased region" description="Low complexity" evidence="1">
    <location>
        <begin position="248"/>
        <end position="274"/>
    </location>
</feature>
<evidence type="ECO:0000313" key="3">
    <source>
        <dbReference type="Proteomes" id="UP000198406"/>
    </source>
</evidence>
<feature type="compositionally biased region" description="Low complexity" evidence="1">
    <location>
        <begin position="197"/>
        <end position="207"/>
    </location>
</feature>
<feature type="compositionally biased region" description="Basic residues" evidence="1">
    <location>
        <begin position="408"/>
        <end position="418"/>
    </location>
</feature>
<name>A0A1Z5JJK9_FISSO</name>
<evidence type="ECO:0000313" key="2">
    <source>
        <dbReference type="EMBL" id="GAX13978.1"/>
    </source>
</evidence>
<feature type="compositionally biased region" description="Basic and acidic residues" evidence="1">
    <location>
        <begin position="381"/>
        <end position="391"/>
    </location>
</feature>
<dbReference type="EMBL" id="BDSP01000074">
    <property type="protein sequence ID" value="GAX13978.1"/>
    <property type="molecule type" value="Genomic_DNA"/>
</dbReference>
<feature type="compositionally biased region" description="Acidic residues" evidence="1">
    <location>
        <begin position="115"/>
        <end position="127"/>
    </location>
</feature>
<feature type="region of interest" description="Disordered" evidence="1">
    <location>
        <begin position="358"/>
        <end position="418"/>
    </location>
</feature>
<feature type="compositionally biased region" description="Basic residues" evidence="1">
    <location>
        <begin position="368"/>
        <end position="380"/>
    </location>
</feature>
<feature type="compositionally biased region" description="Basic residues" evidence="1">
    <location>
        <begin position="275"/>
        <end position="285"/>
    </location>
</feature>
<feature type="region of interest" description="Disordered" evidence="1">
    <location>
        <begin position="191"/>
        <end position="326"/>
    </location>
</feature>
<feature type="compositionally biased region" description="Low complexity" evidence="1">
    <location>
        <begin position="286"/>
        <end position="301"/>
    </location>
</feature>
<proteinExistence type="predicted"/>
<feature type="region of interest" description="Disordered" evidence="1">
    <location>
        <begin position="82"/>
        <end position="138"/>
    </location>
</feature>
<evidence type="ECO:0000256" key="1">
    <source>
        <dbReference type="SAM" id="MobiDB-lite"/>
    </source>
</evidence>
<sequence length="418" mass="44100">MSIDVDAVNERLNGLVTLLRAVGIDSGDVGALAKSVGKKGGIADGVRQLDDDQIDAIIRKLQQAQEEAPQIIAALEAHAEARSLGGGGGGSSENRRAVRNSSRAPPPPPQPTQEVESEEDEDDDDDANYPMVGHGVSDDISVVSDLTTPTVMQGTNIPDEEHYKDTLPPMIIGGGPGHSFPMILNPSKRKNLVSSVRPSAQTTTARRPAPPAVRPAAVSAAQLKRRPAPTPSAVRAPLDVRQETTRQPSTRPSRSSSSGGSTGSGNNPSSSRTGVVKKKVLKKKSPTAAALPTKPAKSAPPEQSWPSDDGWNAFESGSRPKARKSGAATVIDTDGFLVGDVNFDPFAVAETGRHSLNAAGDLEVSQQARRKAPSKTRSRSPKPERSTREETFAQLRTKTPSGPDGGRPRRSRRASLAM</sequence>
<dbReference type="OrthoDB" id="49023at2759"/>
<protein>
    <submittedName>
        <fullName evidence="2">Uncharacterized protein</fullName>
    </submittedName>
</protein>
<dbReference type="Proteomes" id="UP000198406">
    <property type="component" value="Unassembled WGS sequence"/>
</dbReference>
<accession>A0A1Z5JJK9</accession>
<reference evidence="2 3" key="1">
    <citation type="journal article" date="2015" name="Plant Cell">
        <title>Oil accumulation by the oleaginous diatom Fistulifera solaris as revealed by the genome and transcriptome.</title>
        <authorList>
            <person name="Tanaka T."/>
            <person name="Maeda Y."/>
            <person name="Veluchamy A."/>
            <person name="Tanaka M."/>
            <person name="Abida H."/>
            <person name="Marechal E."/>
            <person name="Bowler C."/>
            <person name="Muto M."/>
            <person name="Sunaga Y."/>
            <person name="Tanaka M."/>
            <person name="Yoshino T."/>
            <person name="Taniguchi T."/>
            <person name="Fukuda Y."/>
            <person name="Nemoto M."/>
            <person name="Matsumoto M."/>
            <person name="Wong P.S."/>
            <person name="Aburatani S."/>
            <person name="Fujibuchi W."/>
        </authorList>
    </citation>
    <scope>NUCLEOTIDE SEQUENCE [LARGE SCALE GENOMIC DNA]</scope>
    <source>
        <strain evidence="2 3">JPCC DA0580</strain>
    </source>
</reference>
<dbReference type="AlphaFoldDB" id="A0A1Z5JJK9"/>